<dbReference type="FunFam" id="3.40.50.12500:FF:000001">
    <property type="entry name" value="Putative hydantoin racemase"/>
    <property type="match status" value="1"/>
</dbReference>
<dbReference type="Pfam" id="PF01177">
    <property type="entry name" value="Asp_Glu_race"/>
    <property type="match status" value="1"/>
</dbReference>
<dbReference type="PANTHER" id="PTHR28047">
    <property type="entry name" value="PROTEIN DCG1"/>
    <property type="match status" value="1"/>
</dbReference>
<dbReference type="Proteomes" id="UP001060336">
    <property type="component" value="Chromosome"/>
</dbReference>
<evidence type="ECO:0000256" key="6">
    <source>
        <dbReference type="ARBA" id="ARBA00093234"/>
    </source>
</evidence>
<comment type="catalytic activity">
    <reaction evidence="2">
        <text>a D-5-monosubstituted hydantoin = a L-5-monosubstituted hydantoin</text>
        <dbReference type="Rhea" id="RHEA:46624"/>
        <dbReference type="ChEBI" id="CHEBI:86339"/>
        <dbReference type="ChEBI" id="CHEBI:86340"/>
        <dbReference type="EC" id="5.1.99.5"/>
    </reaction>
</comment>
<evidence type="ECO:0000256" key="3">
    <source>
        <dbReference type="ARBA" id="ARBA00066406"/>
    </source>
</evidence>
<name>A0A9J7AP55_9PROT</name>
<evidence type="ECO:0000313" key="7">
    <source>
        <dbReference type="EMBL" id="UUX48991.1"/>
    </source>
</evidence>
<dbReference type="InterPro" id="IPR015942">
    <property type="entry name" value="Asp/Glu/hydantoin_racemase"/>
</dbReference>
<evidence type="ECO:0000256" key="1">
    <source>
        <dbReference type="ARBA" id="ARBA00038414"/>
    </source>
</evidence>
<comment type="catalytic activity">
    <reaction evidence="5">
        <text>D-5-benzylhydantoin = L-5-benzylhydantoin</text>
        <dbReference type="Rhea" id="RHEA:83991"/>
        <dbReference type="ChEBI" id="CHEBI:176864"/>
        <dbReference type="ChEBI" id="CHEBI:233540"/>
    </reaction>
</comment>
<reference evidence="7" key="1">
    <citation type="submission" date="2022-08" db="EMBL/GenBank/DDBJ databases">
        <title>Nisaea acidiphila sp. nov., isolated from a marine algal debris and emended description of the genus Nisaea Urios et al. 2008.</title>
        <authorList>
            <person name="Kwon K."/>
        </authorList>
    </citation>
    <scope>NUCLEOTIDE SEQUENCE</scope>
    <source>
        <strain evidence="7">MEBiC11861</strain>
    </source>
</reference>
<dbReference type="AlphaFoldDB" id="A0A9J7AP55"/>
<evidence type="ECO:0000313" key="8">
    <source>
        <dbReference type="Proteomes" id="UP001060336"/>
    </source>
</evidence>
<dbReference type="EMBL" id="CP102480">
    <property type="protein sequence ID" value="UUX48991.1"/>
    <property type="molecule type" value="Genomic_DNA"/>
</dbReference>
<proteinExistence type="inferred from homology"/>
<keyword evidence="8" id="KW-1185">Reference proteome</keyword>
<evidence type="ECO:0000256" key="5">
    <source>
        <dbReference type="ARBA" id="ARBA00093199"/>
    </source>
</evidence>
<dbReference type="InterPro" id="IPR053714">
    <property type="entry name" value="Iso_Racemase_Enz_sf"/>
</dbReference>
<dbReference type="GO" id="GO:0047661">
    <property type="term" value="F:amino-acid racemase activity"/>
    <property type="evidence" value="ECO:0007669"/>
    <property type="project" value="InterPro"/>
</dbReference>
<dbReference type="KEGG" id="naci:NUH88_16500"/>
<dbReference type="RefSeq" id="WP_257767492.1">
    <property type="nucleotide sequence ID" value="NZ_CP102480.1"/>
</dbReference>
<dbReference type="PANTHER" id="PTHR28047:SF5">
    <property type="entry name" value="PROTEIN DCG1"/>
    <property type="match status" value="1"/>
</dbReference>
<sequence>MKILVVNPNTTASMTDKIRETALAVAAPGTEIVAVNPSDGPVSIEGHYDEAYCVPGLLCEAKKGVAAGADALVIACFDDPGLEACREVLEIPVIGICEAAMAAASMVGHGFSVVTTLPRAVPIIEALAFKYGFERQCRKVRSAEIPVLALEEEGGGAAAKVREEVLAAIEQDHAEAVLLGCAGMTDLADALTKETGVPVIDGVAAAVKFAEAMAGLGLKTCKRRAYETPRAKKYTGAFAFAAPEAGA</sequence>
<comment type="similarity">
    <text evidence="1">Belongs to the HyuE racemase family.</text>
</comment>
<comment type="catalytic activity">
    <reaction evidence="6">
        <text>D-5-isobutylhydantoin = L-5-isobutylhydantoin</text>
        <dbReference type="Rhea" id="RHEA:84231"/>
        <dbReference type="ChEBI" id="CHEBI:233609"/>
        <dbReference type="ChEBI" id="CHEBI:233610"/>
    </reaction>
</comment>
<accession>A0A9J7AP55</accession>
<gene>
    <name evidence="7" type="ORF">NUH88_16500</name>
</gene>
<evidence type="ECO:0000256" key="4">
    <source>
        <dbReference type="ARBA" id="ARBA00067972"/>
    </source>
</evidence>
<dbReference type="EC" id="5.1.99.5" evidence="3"/>
<dbReference type="Gene3D" id="3.40.50.12500">
    <property type="match status" value="1"/>
</dbReference>
<dbReference type="InterPro" id="IPR052186">
    <property type="entry name" value="Hydantoin_racemase-like"/>
</dbReference>
<dbReference type="GO" id="GO:0036348">
    <property type="term" value="F:hydantoin racemase activity"/>
    <property type="evidence" value="ECO:0007669"/>
    <property type="project" value="UniProtKB-EC"/>
</dbReference>
<protein>
    <recommendedName>
        <fullName evidence="4">Hydantoin racemase</fullName>
        <ecNumber evidence="3">5.1.99.5</ecNumber>
    </recommendedName>
</protein>
<organism evidence="7 8">
    <name type="scientific">Nisaea acidiphila</name>
    <dbReference type="NCBI Taxonomy" id="1862145"/>
    <lineage>
        <taxon>Bacteria</taxon>
        <taxon>Pseudomonadati</taxon>
        <taxon>Pseudomonadota</taxon>
        <taxon>Alphaproteobacteria</taxon>
        <taxon>Rhodospirillales</taxon>
        <taxon>Thalassobaculaceae</taxon>
        <taxon>Nisaea</taxon>
    </lineage>
</organism>
<evidence type="ECO:0000256" key="2">
    <source>
        <dbReference type="ARBA" id="ARBA00051635"/>
    </source>
</evidence>